<dbReference type="SUPFAM" id="SSF50978">
    <property type="entry name" value="WD40 repeat-like"/>
    <property type="match status" value="1"/>
</dbReference>
<dbReference type="InterPro" id="IPR001680">
    <property type="entry name" value="WD40_rpt"/>
</dbReference>
<keyword evidence="8" id="KW-0966">Cell projection</keyword>
<evidence type="ECO:0000256" key="1">
    <source>
        <dbReference type="ARBA" id="ARBA00004611"/>
    </source>
</evidence>
<keyword evidence="3" id="KW-0853">WD repeat</keyword>
<dbReference type="KEGG" id="bdr:105227251"/>
<comment type="subcellular location">
    <subcellularLocation>
        <location evidence="1">Cytoplasm</location>
        <location evidence="1">Cytoskeleton</location>
        <location evidence="1">Flagellum axoneme</location>
    </subcellularLocation>
    <subcellularLocation>
        <location evidence="9">Dynein axonemal particle</location>
    </subcellularLocation>
</comment>
<keyword evidence="2" id="KW-0963">Cytoplasm</keyword>
<keyword evidence="5" id="KW-0282">Flagellum</keyword>
<evidence type="ECO:0000313" key="12">
    <source>
        <dbReference type="EMBL" id="JAC35493.1"/>
    </source>
</evidence>
<evidence type="ECO:0000256" key="8">
    <source>
        <dbReference type="ARBA" id="ARBA00023273"/>
    </source>
</evidence>
<dbReference type="PANTHER" id="PTHR12442:SF12">
    <property type="entry name" value="DYNEIN AXONEMAL INTERMEDIATE CHAIN 4"/>
    <property type="match status" value="1"/>
</dbReference>
<organism evidence="12">
    <name type="scientific">Bactrocera dorsalis</name>
    <name type="common">Oriental fruit fly</name>
    <name type="synonym">Dacus dorsalis</name>
    <dbReference type="NCBI Taxonomy" id="27457"/>
    <lineage>
        <taxon>Eukaryota</taxon>
        <taxon>Metazoa</taxon>
        <taxon>Ecdysozoa</taxon>
        <taxon>Arthropoda</taxon>
        <taxon>Hexapoda</taxon>
        <taxon>Insecta</taxon>
        <taxon>Pterygota</taxon>
        <taxon>Neoptera</taxon>
        <taxon>Endopterygota</taxon>
        <taxon>Diptera</taxon>
        <taxon>Brachycera</taxon>
        <taxon>Muscomorpha</taxon>
        <taxon>Tephritoidea</taxon>
        <taxon>Tephritidae</taxon>
        <taxon>Bactrocera</taxon>
        <taxon>Bactrocera</taxon>
    </lineage>
</organism>
<name>A0A034V1Q6_BACDO</name>
<evidence type="ECO:0000256" key="11">
    <source>
        <dbReference type="ARBA" id="ARBA00041557"/>
    </source>
</evidence>
<dbReference type="GO" id="GO:0005858">
    <property type="term" value="C:axonemal dynein complex"/>
    <property type="evidence" value="ECO:0007669"/>
    <property type="project" value="TreeGrafter"/>
</dbReference>
<dbReference type="GO" id="GO:0003341">
    <property type="term" value="P:cilium movement"/>
    <property type="evidence" value="ECO:0007669"/>
    <property type="project" value="TreeGrafter"/>
</dbReference>
<evidence type="ECO:0000256" key="5">
    <source>
        <dbReference type="ARBA" id="ARBA00022846"/>
    </source>
</evidence>
<proteinExistence type="predicted"/>
<dbReference type="OrthoDB" id="10259804at2759"/>
<dbReference type="InterPro" id="IPR036322">
    <property type="entry name" value="WD40_repeat_dom_sf"/>
</dbReference>
<dbReference type="GO" id="GO:0120293">
    <property type="term" value="C:dynein axonemal particle"/>
    <property type="evidence" value="ECO:0007669"/>
    <property type="project" value="UniProtKB-SubCell"/>
</dbReference>
<keyword evidence="4" id="KW-0677">Repeat</keyword>
<protein>
    <recommendedName>
        <fullName evidence="10">Dynein axonemal intermediate chain 4</fullName>
    </recommendedName>
    <alternativeName>
        <fullName evidence="11">WD repeat-containing protein 78</fullName>
    </alternativeName>
</protein>
<evidence type="ECO:0000256" key="9">
    <source>
        <dbReference type="ARBA" id="ARBA00024190"/>
    </source>
</evidence>
<dbReference type="EMBL" id="GAKP01023465">
    <property type="protein sequence ID" value="JAC35493.1"/>
    <property type="molecule type" value="Transcribed_RNA"/>
</dbReference>
<evidence type="ECO:0000256" key="3">
    <source>
        <dbReference type="ARBA" id="ARBA00022574"/>
    </source>
</evidence>
<dbReference type="GO" id="GO:0045503">
    <property type="term" value="F:dynein light chain binding"/>
    <property type="evidence" value="ECO:0007669"/>
    <property type="project" value="TreeGrafter"/>
</dbReference>
<evidence type="ECO:0000256" key="2">
    <source>
        <dbReference type="ARBA" id="ARBA00022490"/>
    </source>
</evidence>
<evidence type="ECO:0000256" key="10">
    <source>
        <dbReference type="ARBA" id="ARBA00040002"/>
    </source>
</evidence>
<dbReference type="PANTHER" id="PTHR12442">
    <property type="entry name" value="DYNEIN INTERMEDIATE CHAIN"/>
    <property type="match status" value="1"/>
</dbReference>
<accession>A0A034V1Q6</accession>
<dbReference type="Gene3D" id="2.130.10.10">
    <property type="entry name" value="YVTN repeat-like/Quinoprotein amine dehydrogenase"/>
    <property type="match status" value="1"/>
</dbReference>
<keyword evidence="6" id="KW-0969">Cilium</keyword>
<dbReference type="InterPro" id="IPR050687">
    <property type="entry name" value="Dynein_IC"/>
</dbReference>
<dbReference type="RefSeq" id="XP_011204795.2">
    <property type="nucleotide sequence ID" value="XM_011206493.3"/>
</dbReference>
<gene>
    <name evidence="12" type="primary">WDR78</name>
</gene>
<evidence type="ECO:0000256" key="4">
    <source>
        <dbReference type="ARBA" id="ARBA00022737"/>
    </source>
</evidence>
<keyword evidence="7" id="KW-0206">Cytoskeleton</keyword>
<evidence type="ECO:0000256" key="6">
    <source>
        <dbReference type="ARBA" id="ARBA00023069"/>
    </source>
</evidence>
<dbReference type="SMART" id="SM00320">
    <property type="entry name" value="WD40"/>
    <property type="match status" value="3"/>
</dbReference>
<reference evidence="12" key="1">
    <citation type="journal article" date="2014" name="BMC Genomics">
        <title>Characterizing the developmental transcriptome of the oriental fruit fly, Bactrocera dorsalis (Diptera: Tephritidae) through comparative genomic analysis with Drosophila melanogaster utilizing modENCODE datasets.</title>
        <authorList>
            <person name="Geib S.M."/>
            <person name="Calla B."/>
            <person name="Hall B."/>
            <person name="Hou S."/>
            <person name="Manoukis N.C."/>
        </authorList>
    </citation>
    <scope>NUCLEOTIDE SEQUENCE</scope>
    <source>
        <strain evidence="12">Punador</strain>
    </source>
</reference>
<dbReference type="AlphaFoldDB" id="A0A034V1Q6"/>
<dbReference type="Pfam" id="PF00400">
    <property type="entry name" value="WD40"/>
    <property type="match status" value="1"/>
</dbReference>
<sequence length="727" mass="82409">MENGKEQNTRRGTRLIRTSTSTNFDYNVSIILDEWRQLKYIRNVNEVKGWMPKEMPQTSKYRKLVEGLHAKVNKQIYRLKGKQSFISEHLSMMSSMRGTRAMGGLKLTISDIMEGVPSMTMVFRENELTGTVSTVLPSPSRIFRYNGYIQIVLRPTDAVMLYEHNSETVRKGTPAATQVIDDNLVYDYLTMGEGRLRGRRDSEAQTRSILLVNAAAATVPIYQRDSNDFTSTSDIYDTIHAHKQPKKHSGLTKCPAKAAETCLNALAHNMSFTRAVMRVERAISINSHIRGQMHYRNLFKQTGLHEKGTYNIREIFRFPKPPFESLNHPVKARKAVSDISFCFGNADLVAVAYGVYSYAVQIPAKTGNVCVWSIKNVLHPERTYSYNSPVTAVSFSPFDHSLIAVGMANGWLEVRDISVENNPPLTIINRSAITGIDPVITIKWYLKPVFPSQGFKRFITLSRTAVVRKYRFHNGPHVFTTELTRLTRVRGETEGLSLHGDALELDNRSDSTLFCFNLTLDPLNKDIYYMLTDQGCIHSGSMTLEHSFSLPLRTHIYGSVNCMEFSPWSPKIYLTCGNDWFVRIWMLGVTEPLIELTHKMFPVHCAAWSPTQSTTIFSLTRKTIDIWDIRNPFRPIKSVNVASSHNTLFKPSPTGSAVMIGNEHGDVIVCGVGETFFLPKFQYDAMEQAIYAGIQSESLRQLVKEAGFFGYENKGNRRMFPAVYARI</sequence>
<dbReference type="GeneID" id="105227251"/>
<dbReference type="GO" id="GO:0045504">
    <property type="term" value="F:dynein heavy chain binding"/>
    <property type="evidence" value="ECO:0007669"/>
    <property type="project" value="TreeGrafter"/>
</dbReference>
<dbReference type="InterPro" id="IPR015943">
    <property type="entry name" value="WD40/YVTN_repeat-like_dom_sf"/>
</dbReference>
<evidence type="ECO:0000256" key="7">
    <source>
        <dbReference type="ARBA" id="ARBA00023212"/>
    </source>
</evidence>